<gene>
    <name evidence="1" type="ORF">SAMN02910418_02417</name>
</gene>
<dbReference type="SUPFAM" id="SSF53474">
    <property type="entry name" value="alpha/beta-Hydrolases"/>
    <property type="match status" value="1"/>
</dbReference>
<dbReference type="RefSeq" id="WP_092566204.1">
    <property type="nucleotide sequence ID" value="NZ_FNQV01000024.1"/>
</dbReference>
<dbReference type="Gene3D" id="3.40.50.1820">
    <property type="entry name" value="alpha/beta hydrolase"/>
    <property type="match status" value="1"/>
</dbReference>
<evidence type="ECO:0008006" key="3">
    <source>
        <dbReference type="Google" id="ProtNLM"/>
    </source>
</evidence>
<reference evidence="2" key="1">
    <citation type="submission" date="2016-10" db="EMBL/GenBank/DDBJ databases">
        <authorList>
            <person name="Varghese N."/>
            <person name="Submissions S."/>
        </authorList>
    </citation>
    <scope>NUCLEOTIDE SEQUENCE [LARGE SCALE GENOMIC DNA]</scope>
    <source>
        <strain evidence="2">KPR-1</strain>
    </source>
</reference>
<sequence length="261" mass="28247">MILRRLLAAARRARGATRDIGRDLVSSLPHWRDWSADYRSLAMLRLRAPLDRLAARLAGAGPLPPQRRLDIVVLPGIYETAADLRELTRPLARRGHTIHRVPRLYRQLAPMAVLRASVERFLAERELSDVVLLAHSKGGLIGKEVMMGAQGARVRGMVALATPWHGSAYAALFWPGLGVRSLRPGSPLIAAAQRPHPSDARIVSIHPSFDPHIPLGSRLPGSRNIAVPTPGHFAVLSAPPVIDAVEAAVASMEAGDVRDAS</sequence>
<dbReference type="InterPro" id="IPR029058">
    <property type="entry name" value="AB_hydrolase_fold"/>
</dbReference>
<protein>
    <recommendedName>
        <fullName evidence="3">Alpha/beta hydrolase</fullName>
    </recommendedName>
</protein>
<proteinExistence type="predicted"/>
<dbReference type="EMBL" id="FNQV01000024">
    <property type="protein sequence ID" value="SEA78823.1"/>
    <property type="molecule type" value="Genomic_DNA"/>
</dbReference>
<evidence type="ECO:0000313" key="1">
    <source>
        <dbReference type="EMBL" id="SEA78823.1"/>
    </source>
</evidence>
<keyword evidence="2" id="KW-1185">Reference proteome</keyword>
<dbReference type="Proteomes" id="UP000199288">
    <property type="component" value="Unassembled WGS sequence"/>
</dbReference>
<accession>A0A1H4E1A6</accession>
<organism evidence="1 2">
    <name type="scientific">Bowdeniella nasicola</name>
    <dbReference type="NCBI Taxonomy" id="208480"/>
    <lineage>
        <taxon>Bacteria</taxon>
        <taxon>Bacillati</taxon>
        <taxon>Actinomycetota</taxon>
        <taxon>Actinomycetes</taxon>
        <taxon>Actinomycetales</taxon>
        <taxon>Actinomycetaceae</taxon>
        <taxon>Bowdeniella</taxon>
    </lineage>
</organism>
<dbReference type="AlphaFoldDB" id="A0A1H4E1A6"/>
<name>A0A1H4E1A6_9ACTO</name>
<dbReference type="OrthoDB" id="9770427at2"/>
<evidence type="ECO:0000313" key="2">
    <source>
        <dbReference type="Proteomes" id="UP000199288"/>
    </source>
</evidence>